<evidence type="ECO:0000256" key="5">
    <source>
        <dbReference type="SAM" id="MobiDB-lite"/>
    </source>
</evidence>
<evidence type="ECO:0000256" key="4">
    <source>
        <dbReference type="RuleBase" id="RU366057"/>
    </source>
</evidence>
<dbReference type="Proteomes" id="UP000011518">
    <property type="component" value="Unassembled WGS sequence"/>
</dbReference>
<name>L9JGP7_TUPCH</name>
<evidence type="ECO:0000256" key="2">
    <source>
        <dbReference type="ARBA" id="ARBA00022980"/>
    </source>
</evidence>
<evidence type="ECO:0000256" key="3">
    <source>
        <dbReference type="ARBA" id="ARBA00023274"/>
    </source>
</evidence>
<dbReference type="Pfam" id="PF03297">
    <property type="entry name" value="Ribosomal_S25"/>
    <property type="match status" value="1"/>
</dbReference>
<dbReference type="EMBL" id="KB320992">
    <property type="protein sequence ID" value="ELW49523.1"/>
    <property type="molecule type" value="Genomic_DNA"/>
</dbReference>
<comment type="similarity">
    <text evidence="1 4">Belongs to the eukaryotic ribosomal protein eS25 family.</text>
</comment>
<dbReference type="GO" id="GO:1990904">
    <property type="term" value="C:ribonucleoprotein complex"/>
    <property type="evidence" value="ECO:0007669"/>
    <property type="project" value="UniProtKB-KW"/>
</dbReference>
<accession>L9JGP7</accession>
<dbReference type="GO" id="GO:0005840">
    <property type="term" value="C:ribosome"/>
    <property type="evidence" value="ECO:0007669"/>
    <property type="project" value="UniProtKB-KW"/>
</dbReference>
<reference evidence="7" key="1">
    <citation type="submission" date="2012-07" db="EMBL/GenBank/DDBJ databases">
        <title>Genome of the Chinese tree shrew, a rising model animal genetically related to primates.</title>
        <authorList>
            <person name="Zhang G."/>
            <person name="Fan Y."/>
            <person name="Yao Y."/>
            <person name="Huang Z."/>
        </authorList>
    </citation>
    <scope>NUCLEOTIDE SEQUENCE [LARGE SCALE GENOMIC DNA]</scope>
</reference>
<sequence length="141" mass="15884">MDSGAVAEAAKPYSSRWKNWSLAQNWIAAFSGLTMATRSNQTTGIFSWDQREKVGVHKDLAFSKTPDFIPVFHYWRSFVMPPKDDKKKDAGKSAKKDKDPVNKSGGKAKKKWSKGKVQDKLNNLVLFDKATYGKLCKEVPN</sequence>
<dbReference type="InParanoid" id="L9JGP7"/>
<feature type="compositionally biased region" description="Basic and acidic residues" evidence="5">
    <location>
        <begin position="82"/>
        <end position="101"/>
    </location>
</feature>
<reference evidence="7" key="2">
    <citation type="journal article" date="2013" name="Nat. Commun.">
        <title>Genome of the Chinese tree shrew.</title>
        <authorList>
            <person name="Fan Y."/>
            <person name="Huang Z.Y."/>
            <person name="Cao C.C."/>
            <person name="Chen C.S."/>
            <person name="Chen Y.X."/>
            <person name="Fan D.D."/>
            <person name="He J."/>
            <person name="Hou H.L."/>
            <person name="Hu L."/>
            <person name="Hu X.T."/>
            <person name="Jiang X.T."/>
            <person name="Lai R."/>
            <person name="Lang Y.S."/>
            <person name="Liang B."/>
            <person name="Liao S.G."/>
            <person name="Mu D."/>
            <person name="Ma Y.Y."/>
            <person name="Niu Y.Y."/>
            <person name="Sun X.Q."/>
            <person name="Xia J.Q."/>
            <person name="Xiao J."/>
            <person name="Xiong Z.Q."/>
            <person name="Xu L."/>
            <person name="Yang L."/>
            <person name="Zhang Y."/>
            <person name="Zhao W."/>
            <person name="Zhao X.D."/>
            <person name="Zheng Y.T."/>
            <person name="Zhou J.M."/>
            <person name="Zhu Y.B."/>
            <person name="Zhang G.J."/>
            <person name="Wang J."/>
            <person name="Yao Y.G."/>
        </authorList>
    </citation>
    <scope>NUCLEOTIDE SEQUENCE [LARGE SCALE GENOMIC DNA]</scope>
</reference>
<dbReference type="PANTHER" id="PTHR12850">
    <property type="entry name" value="40S RIBOSOMAL PROTEIN S25"/>
    <property type="match status" value="1"/>
</dbReference>
<dbReference type="AlphaFoldDB" id="L9JGP7"/>
<dbReference type="InterPro" id="IPR004977">
    <property type="entry name" value="Ribosomal_eS25"/>
</dbReference>
<dbReference type="Gene3D" id="3.30.63.20">
    <property type="match status" value="1"/>
</dbReference>
<proteinExistence type="inferred from homology"/>
<dbReference type="STRING" id="246437.L9JGP7"/>
<gene>
    <name evidence="6" type="ORF">TREES_T100003317</name>
</gene>
<keyword evidence="3 4" id="KW-0687">Ribonucleoprotein</keyword>
<feature type="region of interest" description="Disordered" evidence="5">
    <location>
        <begin position="81"/>
        <end position="115"/>
    </location>
</feature>
<evidence type="ECO:0000313" key="6">
    <source>
        <dbReference type="EMBL" id="ELW49523.1"/>
    </source>
</evidence>
<evidence type="ECO:0000256" key="1">
    <source>
        <dbReference type="ARBA" id="ARBA00009106"/>
    </source>
</evidence>
<keyword evidence="7" id="KW-1185">Reference proteome</keyword>
<organism evidence="6 7">
    <name type="scientific">Tupaia chinensis</name>
    <name type="common">Chinese tree shrew</name>
    <name type="synonym">Tupaia belangeri chinensis</name>
    <dbReference type="NCBI Taxonomy" id="246437"/>
    <lineage>
        <taxon>Eukaryota</taxon>
        <taxon>Metazoa</taxon>
        <taxon>Chordata</taxon>
        <taxon>Craniata</taxon>
        <taxon>Vertebrata</taxon>
        <taxon>Euteleostomi</taxon>
        <taxon>Mammalia</taxon>
        <taxon>Eutheria</taxon>
        <taxon>Euarchontoglires</taxon>
        <taxon>Scandentia</taxon>
        <taxon>Tupaiidae</taxon>
        <taxon>Tupaia</taxon>
    </lineage>
</organism>
<keyword evidence="2 4" id="KW-0689">Ribosomal protein</keyword>
<evidence type="ECO:0000313" key="7">
    <source>
        <dbReference type="Proteomes" id="UP000011518"/>
    </source>
</evidence>
<protein>
    <recommendedName>
        <fullName evidence="4">40S ribosomal protein S25</fullName>
    </recommendedName>
</protein>